<accession>A0A8H7ZG82</accession>
<dbReference type="InterPro" id="IPR036397">
    <property type="entry name" value="RNaseH_sf"/>
</dbReference>
<dbReference type="AlphaFoldDB" id="A0A8H7ZG82"/>
<dbReference type="RefSeq" id="XP_067550598.1">
    <property type="nucleotide sequence ID" value="XM_067694938.1"/>
</dbReference>
<dbReference type="Proteomes" id="UP000669133">
    <property type="component" value="Unassembled WGS sequence"/>
</dbReference>
<protein>
    <submittedName>
        <fullName evidence="1">Uncharacterized protein</fullName>
    </submittedName>
</protein>
<organism evidence="1 2">
    <name type="scientific">Candida metapsilosis</name>
    <dbReference type="NCBI Taxonomy" id="273372"/>
    <lineage>
        <taxon>Eukaryota</taxon>
        <taxon>Fungi</taxon>
        <taxon>Dikarya</taxon>
        <taxon>Ascomycota</taxon>
        <taxon>Saccharomycotina</taxon>
        <taxon>Pichiomycetes</taxon>
        <taxon>Debaryomycetaceae</taxon>
        <taxon>Candida/Lodderomyces clade</taxon>
        <taxon>Candida</taxon>
    </lineage>
</organism>
<comment type="caution">
    <text evidence="1">The sequence shown here is derived from an EMBL/GenBank/DDBJ whole genome shotgun (WGS) entry which is preliminary data.</text>
</comment>
<reference evidence="1 2" key="1">
    <citation type="submission" date="2020-12" db="EMBL/GenBank/DDBJ databases">
        <title>Effect of drift, selection, and recombination on the evolution of hybrid genomes in Candida yeast pathogens.</title>
        <authorList>
            <person name="Mixao V."/>
            <person name="Ksiezopolska E."/>
            <person name="Saus E."/>
            <person name="Boekhout T."/>
            <person name="Gacser A."/>
            <person name="Gabaldon T."/>
        </authorList>
    </citation>
    <scope>NUCLEOTIDE SEQUENCE [LARGE SCALE GENOMIC DNA]</scope>
    <source>
        <strain evidence="1 2">BP57</strain>
    </source>
</reference>
<dbReference type="EMBL" id="JAEOAQ010000001">
    <property type="protein sequence ID" value="KAG5421482.1"/>
    <property type="molecule type" value="Genomic_DNA"/>
</dbReference>
<evidence type="ECO:0000313" key="2">
    <source>
        <dbReference type="Proteomes" id="UP000669133"/>
    </source>
</evidence>
<sequence length="222" mass="25179">MPENVNIYVSGAYKNLPGRNDQHDGYAGIGISCPVYPHFSGGHRLLVLDRNERNTPVVTPARAKLWAVVSTMQLILSKFKRRKGRGKNKGMGILKDVNFTIVSDCENSVLYIEDWGPHYVEEYGDDPSDWRNSVGKRVQDAELLNKALQLREQLQDKVEEGKLGGFELVYQQRSKKVVGSARAFRSATRARKREEKLAQIDDSDEYDSVDELATYVDLMKVE</sequence>
<name>A0A8H7ZG82_9ASCO</name>
<gene>
    <name evidence="1" type="ORF">I9W82_000573</name>
</gene>
<evidence type="ECO:0000313" key="1">
    <source>
        <dbReference type="EMBL" id="KAG5421482.1"/>
    </source>
</evidence>
<dbReference type="OrthoDB" id="10493166at2759"/>
<dbReference type="GO" id="GO:0003676">
    <property type="term" value="F:nucleic acid binding"/>
    <property type="evidence" value="ECO:0007669"/>
    <property type="project" value="InterPro"/>
</dbReference>
<keyword evidence="2" id="KW-1185">Reference proteome</keyword>
<dbReference type="GeneID" id="93649202"/>
<dbReference type="Gene3D" id="3.30.420.10">
    <property type="entry name" value="Ribonuclease H-like superfamily/Ribonuclease H"/>
    <property type="match status" value="1"/>
</dbReference>
<proteinExistence type="predicted"/>